<comment type="caution">
    <text evidence="5">The sequence shown here is derived from an EMBL/GenBank/DDBJ whole genome shotgun (WGS) entry which is preliminary data.</text>
</comment>
<keyword evidence="1" id="KW-0805">Transcription regulation</keyword>
<feature type="domain" description="HTH bat-type" evidence="3">
    <location>
        <begin position="153"/>
        <end position="205"/>
    </location>
</feature>
<dbReference type="AlphaFoldDB" id="A0AAW4P676"/>
<keyword evidence="6" id="KW-1185">Reference proteome</keyword>
<proteinExistence type="predicted"/>
<evidence type="ECO:0000256" key="2">
    <source>
        <dbReference type="ARBA" id="ARBA00023163"/>
    </source>
</evidence>
<dbReference type="Pfam" id="PF24277">
    <property type="entry name" value="DmsR_N"/>
    <property type="match status" value="1"/>
</dbReference>
<evidence type="ECO:0000256" key="1">
    <source>
        <dbReference type="ARBA" id="ARBA00023015"/>
    </source>
</evidence>
<dbReference type="EMBL" id="RKLT01000001">
    <property type="protein sequence ID" value="MBX0293334.1"/>
    <property type="molecule type" value="Genomic_DNA"/>
</dbReference>
<protein>
    <submittedName>
        <fullName evidence="5">Helix-turn-helix domain-containing protein</fullName>
    </submittedName>
</protein>
<dbReference type="Proteomes" id="UP001430455">
    <property type="component" value="Unassembled WGS sequence"/>
</dbReference>
<gene>
    <name evidence="5" type="ORF">EGH23_00390</name>
</gene>
<dbReference type="PANTHER" id="PTHR34236:SF1">
    <property type="entry name" value="DIMETHYL SULFOXIDE REDUCTASE TRANSCRIPTIONAL ACTIVATOR"/>
    <property type="match status" value="1"/>
</dbReference>
<dbReference type="InterPro" id="IPR007050">
    <property type="entry name" value="HTH_bacterioopsin"/>
</dbReference>
<dbReference type="RefSeq" id="WP_220578062.1">
    <property type="nucleotide sequence ID" value="NZ_RKLT01000001.1"/>
</dbReference>
<evidence type="ECO:0000313" key="5">
    <source>
        <dbReference type="EMBL" id="MBX0293334.1"/>
    </source>
</evidence>
<feature type="domain" description="DmsR-like N-terminal" evidence="4">
    <location>
        <begin position="1"/>
        <end position="136"/>
    </location>
</feature>
<name>A0AAW4P676_9EURY</name>
<sequence length="216" mass="23622">MSTGILATVTVREPAACPVVEFGRSRRVRSVTTGQPSRGRIPLEVTTDGPVERDDHPGEEVFSYDAETVYRLDRPADQGCACDYVERHDCPVRDISAEDGELLVTFIASDLAELRDVVADLRAHEQSVTVRSLRQSGTDEGDSEPVFVDKQAFTDRQREVLRTAHELGYFERPKQANAGEVAAALDVCPSTFAGHLAAAQTKLMDALFEEGAAELD</sequence>
<evidence type="ECO:0000259" key="4">
    <source>
        <dbReference type="Pfam" id="PF24277"/>
    </source>
</evidence>
<evidence type="ECO:0000313" key="6">
    <source>
        <dbReference type="Proteomes" id="UP001430455"/>
    </source>
</evidence>
<organism evidence="5 6">
    <name type="scientific">Haloarcula nitratireducens</name>
    <dbReference type="NCBI Taxonomy" id="2487749"/>
    <lineage>
        <taxon>Archaea</taxon>
        <taxon>Methanobacteriati</taxon>
        <taxon>Methanobacteriota</taxon>
        <taxon>Stenosarchaea group</taxon>
        <taxon>Halobacteria</taxon>
        <taxon>Halobacteriales</taxon>
        <taxon>Haloarculaceae</taxon>
        <taxon>Haloarcula</taxon>
    </lineage>
</organism>
<reference evidence="5 6" key="1">
    <citation type="submission" date="2021-06" db="EMBL/GenBank/DDBJ databases">
        <title>Halomicroarcula sp. a new haloarchaeum isolated from saline soil.</title>
        <authorList>
            <person name="Duran-Viseras A."/>
            <person name="Sanchez-Porro C."/>
            <person name="Ventosa A."/>
        </authorList>
    </citation>
    <scope>NUCLEOTIDE SEQUENCE [LARGE SCALE GENOMIC DNA]</scope>
    <source>
        <strain evidence="5 6">F27</strain>
    </source>
</reference>
<keyword evidence="2" id="KW-0804">Transcription</keyword>
<accession>A0AAW4P676</accession>
<dbReference type="Pfam" id="PF04967">
    <property type="entry name" value="HTH_10"/>
    <property type="match status" value="1"/>
</dbReference>
<dbReference type="InterPro" id="IPR056433">
    <property type="entry name" value="DmsR-like_N"/>
</dbReference>
<dbReference type="PANTHER" id="PTHR34236">
    <property type="entry name" value="DIMETHYL SULFOXIDE REDUCTASE TRANSCRIPTIONAL ACTIVATOR"/>
    <property type="match status" value="1"/>
</dbReference>
<evidence type="ECO:0000259" key="3">
    <source>
        <dbReference type="Pfam" id="PF04967"/>
    </source>
</evidence>